<organism evidence="2 3">
    <name type="scientific">Corchorus olitorius</name>
    <dbReference type="NCBI Taxonomy" id="93759"/>
    <lineage>
        <taxon>Eukaryota</taxon>
        <taxon>Viridiplantae</taxon>
        <taxon>Streptophyta</taxon>
        <taxon>Embryophyta</taxon>
        <taxon>Tracheophyta</taxon>
        <taxon>Spermatophyta</taxon>
        <taxon>Magnoliopsida</taxon>
        <taxon>eudicotyledons</taxon>
        <taxon>Gunneridae</taxon>
        <taxon>Pentapetalae</taxon>
        <taxon>rosids</taxon>
        <taxon>malvids</taxon>
        <taxon>Malvales</taxon>
        <taxon>Malvaceae</taxon>
        <taxon>Grewioideae</taxon>
        <taxon>Apeibeae</taxon>
        <taxon>Corchorus</taxon>
    </lineage>
</organism>
<proteinExistence type="predicted"/>
<accession>A0A1R3KRH4</accession>
<gene>
    <name evidence="2" type="ORF">COLO4_05246</name>
</gene>
<evidence type="ECO:0000313" key="2">
    <source>
        <dbReference type="EMBL" id="OMP09664.1"/>
    </source>
</evidence>
<name>A0A1R3KRH4_9ROSI</name>
<reference evidence="3" key="1">
    <citation type="submission" date="2013-09" db="EMBL/GenBank/DDBJ databases">
        <title>Corchorus olitorius genome sequencing.</title>
        <authorList>
            <person name="Alam M."/>
            <person name="Haque M.S."/>
            <person name="Islam M.S."/>
            <person name="Emdad E.M."/>
            <person name="Islam M.M."/>
            <person name="Ahmed B."/>
            <person name="Halim A."/>
            <person name="Hossen Q.M.M."/>
            <person name="Hossain M.Z."/>
            <person name="Ahmed R."/>
            <person name="Khan M.M."/>
            <person name="Islam R."/>
            <person name="Rashid M.M."/>
            <person name="Khan S.A."/>
            <person name="Rahman M.S."/>
            <person name="Alam M."/>
            <person name="Yahiya A.S."/>
            <person name="Khan M.S."/>
            <person name="Azam M.S."/>
            <person name="Haque T."/>
            <person name="Lashkar M.Z.H."/>
            <person name="Akhand A.I."/>
            <person name="Morshed G."/>
            <person name="Roy S."/>
            <person name="Uddin K.S."/>
            <person name="Rabeya T."/>
            <person name="Hossain A.S."/>
            <person name="Chowdhury A."/>
            <person name="Snigdha A.R."/>
            <person name="Mortoza M.S."/>
            <person name="Matin S.A."/>
            <person name="Hoque S.M.E."/>
            <person name="Islam M.K."/>
            <person name="Roy D.K."/>
            <person name="Haider R."/>
            <person name="Moosa M.M."/>
            <person name="Elias S.M."/>
            <person name="Hasan A.M."/>
            <person name="Jahan S."/>
            <person name="Shafiuddin M."/>
            <person name="Mahmood N."/>
            <person name="Shommy N.S."/>
        </authorList>
    </citation>
    <scope>NUCLEOTIDE SEQUENCE [LARGE SCALE GENOMIC DNA]</scope>
    <source>
        <strain evidence="3">cv. O-4</strain>
    </source>
</reference>
<keyword evidence="3" id="KW-1185">Reference proteome</keyword>
<comment type="caution">
    <text evidence="2">The sequence shown here is derived from an EMBL/GenBank/DDBJ whole genome shotgun (WGS) entry which is preliminary data.</text>
</comment>
<feature type="region of interest" description="Disordered" evidence="1">
    <location>
        <begin position="39"/>
        <end position="81"/>
    </location>
</feature>
<feature type="compositionally biased region" description="Basic and acidic residues" evidence="1">
    <location>
        <begin position="39"/>
        <end position="50"/>
    </location>
</feature>
<dbReference type="EMBL" id="AWUE01012278">
    <property type="protein sequence ID" value="OMP09664.1"/>
    <property type="molecule type" value="Genomic_DNA"/>
</dbReference>
<evidence type="ECO:0000256" key="1">
    <source>
        <dbReference type="SAM" id="MobiDB-lite"/>
    </source>
</evidence>
<evidence type="ECO:0000313" key="3">
    <source>
        <dbReference type="Proteomes" id="UP000187203"/>
    </source>
</evidence>
<dbReference type="AlphaFoldDB" id="A0A1R3KRH4"/>
<dbReference type="Proteomes" id="UP000187203">
    <property type="component" value="Unassembled WGS sequence"/>
</dbReference>
<sequence length="81" mass="9191">MSGRRLLRGQETDPSQTIEIPCATVRLLPPVPSYCCIDRDQRDHREKPAAAEEEEDLGRNMGLGEGGRRRRVGRVGNQRNY</sequence>
<protein>
    <submittedName>
        <fullName evidence="2">Uncharacterized protein</fullName>
    </submittedName>
</protein>